<evidence type="ECO:0000313" key="5">
    <source>
        <dbReference type="EMBL" id="JAS47472.1"/>
    </source>
</evidence>
<accession>A0A1B6FBB3</accession>
<dbReference type="Pfam" id="PF00415">
    <property type="entry name" value="RCC1"/>
    <property type="match status" value="1"/>
</dbReference>
<feature type="repeat" description="RCC1" evidence="2">
    <location>
        <begin position="250"/>
        <end position="301"/>
    </location>
</feature>
<dbReference type="Pfam" id="PF25390">
    <property type="entry name" value="WD40_RLD"/>
    <property type="match status" value="1"/>
</dbReference>
<evidence type="ECO:0000256" key="2">
    <source>
        <dbReference type="PROSITE-ProRule" id="PRU00235"/>
    </source>
</evidence>
<evidence type="ECO:0000259" key="4">
    <source>
        <dbReference type="Pfam" id="PF25390"/>
    </source>
</evidence>
<dbReference type="AlphaFoldDB" id="A0A1B6FBB3"/>
<dbReference type="Gene3D" id="2.130.10.30">
    <property type="entry name" value="Regulator of chromosome condensation 1/beta-lactamase-inhibitor protein II"/>
    <property type="match status" value="2"/>
</dbReference>
<feature type="compositionally biased region" description="Basic and acidic residues" evidence="3">
    <location>
        <begin position="791"/>
        <end position="810"/>
    </location>
</feature>
<feature type="repeat" description="RCC1" evidence="2">
    <location>
        <begin position="144"/>
        <end position="198"/>
    </location>
</feature>
<dbReference type="PANTHER" id="PTHR45622:SF70">
    <property type="entry name" value="SECRETION-REGULATING GUANINE NUCLEOTIDE EXCHANGE FACTOR"/>
    <property type="match status" value="1"/>
</dbReference>
<dbReference type="PROSITE" id="PS50012">
    <property type="entry name" value="RCC1_3"/>
    <property type="match status" value="6"/>
</dbReference>
<feature type="non-terminal residue" evidence="5">
    <location>
        <position position="1"/>
    </location>
</feature>
<feature type="repeat" description="RCC1" evidence="2">
    <location>
        <begin position="198"/>
        <end position="249"/>
    </location>
</feature>
<feature type="region of interest" description="Disordered" evidence="3">
    <location>
        <begin position="378"/>
        <end position="421"/>
    </location>
</feature>
<gene>
    <name evidence="5" type="ORF">g.3797</name>
</gene>
<feature type="region of interest" description="Disordered" evidence="3">
    <location>
        <begin position="789"/>
        <end position="812"/>
    </location>
</feature>
<evidence type="ECO:0000256" key="3">
    <source>
        <dbReference type="SAM" id="MobiDB-lite"/>
    </source>
</evidence>
<dbReference type="PRINTS" id="PR00633">
    <property type="entry name" value="RCCNDNSATION"/>
</dbReference>
<proteinExistence type="predicted"/>
<feature type="repeat" description="RCC1" evidence="2">
    <location>
        <begin position="570"/>
        <end position="625"/>
    </location>
</feature>
<protein>
    <recommendedName>
        <fullName evidence="4">RCC1-like domain-containing protein</fullName>
    </recommendedName>
</protein>
<dbReference type="InterPro" id="IPR000408">
    <property type="entry name" value="Reg_chr_condens"/>
</dbReference>
<keyword evidence="1" id="KW-0677">Repeat</keyword>
<evidence type="ECO:0000256" key="1">
    <source>
        <dbReference type="ARBA" id="ARBA00022737"/>
    </source>
</evidence>
<dbReference type="EMBL" id="GECZ01022297">
    <property type="protein sequence ID" value="JAS47472.1"/>
    <property type="molecule type" value="Transcribed_RNA"/>
</dbReference>
<dbReference type="SUPFAM" id="SSF50985">
    <property type="entry name" value="RCC1/BLIP-II"/>
    <property type="match status" value="2"/>
</dbReference>
<dbReference type="InterPro" id="IPR058923">
    <property type="entry name" value="RCC1-like_dom"/>
</dbReference>
<reference evidence="5" key="1">
    <citation type="submission" date="2015-11" db="EMBL/GenBank/DDBJ databases">
        <title>De novo transcriptome assembly of four potential Pierce s Disease insect vectors from Arizona vineyards.</title>
        <authorList>
            <person name="Tassone E.E."/>
        </authorList>
    </citation>
    <scope>NUCLEOTIDE SEQUENCE</scope>
</reference>
<organism evidence="5">
    <name type="scientific">Cuerna arida</name>
    <dbReference type="NCBI Taxonomy" id="1464854"/>
    <lineage>
        <taxon>Eukaryota</taxon>
        <taxon>Metazoa</taxon>
        <taxon>Ecdysozoa</taxon>
        <taxon>Arthropoda</taxon>
        <taxon>Hexapoda</taxon>
        <taxon>Insecta</taxon>
        <taxon>Pterygota</taxon>
        <taxon>Neoptera</taxon>
        <taxon>Paraneoptera</taxon>
        <taxon>Hemiptera</taxon>
        <taxon>Auchenorrhyncha</taxon>
        <taxon>Membracoidea</taxon>
        <taxon>Cicadellidae</taxon>
        <taxon>Cicadellinae</taxon>
        <taxon>Proconiini</taxon>
        <taxon>Cuerna</taxon>
    </lineage>
</organism>
<feature type="repeat" description="RCC1" evidence="2">
    <location>
        <begin position="517"/>
        <end position="569"/>
    </location>
</feature>
<feature type="repeat" description="RCC1" evidence="2">
    <location>
        <begin position="302"/>
        <end position="352"/>
    </location>
</feature>
<dbReference type="InterPro" id="IPR051709">
    <property type="entry name" value="Ub-ligase/GTPase-reg"/>
</dbReference>
<dbReference type="PANTHER" id="PTHR45622">
    <property type="entry name" value="UBIQUITIN-PROTEIN LIGASE E3A-RELATED"/>
    <property type="match status" value="1"/>
</dbReference>
<dbReference type="InterPro" id="IPR009091">
    <property type="entry name" value="RCC1/BLIP-II"/>
</dbReference>
<dbReference type="PROSITE" id="PS00626">
    <property type="entry name" value="RCC1_2"/>
    <property type="match status" value="2"/>
</dbReference>
<name>A0A1B6FBB3_9HEMI</name>
<dbReference type="GO" id="GO:0005737">
    <property type="term" value="C:cytoplasm"/>
    <property type="evidence" value="ECO:0007669"/>
    <property type="project" value="TreeGrafter"/>
</dbReference>
<feature type="domain" description="RCC1-like" evidence="4">
    <location>
        <begin position="115"/>
        <end position="362"/>
    </location>
</feature>
<sequence length="1146" mass="123894">NLCQALAVHPDFARLHISFVVSRLSSFSQNILQRFANLYDPSQPSVRPVLQKLMLESMDTTNGGNPDKNDGPFYLSEWLACYLLVCVYLGCSRSRSGGARYSPDLMVDHPSLHDQNHQEAKDIVSSPPSVVSAGYTHVGLVRNCQLHTWGYTANGCLGVGPTLNQTLQPMVVPLFPALGVQVLSVSCGKLHTLALTSNGVYSWGSSKYGQLGVGLTRQSLEPRLVERLYDETVVSVVAGQYHSLALSAAGRVYSWGWGVHGQLGHGNVEDYHYPALIQSLASETIVSLGGGHAHSLMLSMSGRVWACGSSVFGQLGTGSNLKSSRPVQIFGLPEKIISISTNYFHNLALASSNRLYTWGSSPQVLRLQAQAQKKARFQFHQQQQAALGRGSGSEEPGPEPDTGSSEPSEGADGDVELTKTKPHFKLAPTSRFVTLNSEMVVSPSTEFKGLLTGRTPTEPASPVNNGTPAVGPPGVLVGIDDGLSHLSPTLVDTSHVEGRITKISCGCHHSALLTDTGQIYTWGRNLDAQLGNGARTKEALHPTHISVGNTSELITVECGGDFTVSVEANGKVWGWGSNQAGQLGREPMEDTSRAGLEGRLLMLKTSKRVIRIPHGSLNTFETPKEVPSLPTIQIAFESHLAGVNTIKPLSRLSQFENPPHGCRTLHYALSYFHGFYDSKKFREKCVELGDFQTASKLAMLDKQFDVAMSYQLQAALASSESCRPPSSTSSQPSVLERASIAVVSTEVIVPTLEASLTVNSSTGRKIGISRTKSSLLETQSTELDSLMEATKNGEKPQDKPAEEGEEKSSSEIHSFAIQGGAEEMSLRSQDTLCSKSDLAESRCDTPDTLASSGCDDFVTKSSEIFDSPVKNCCLKSVKNGAGESFTFETIVNKHMKDLEQNSTNNLDSSHLNSTLIEDLVHIVEFYIDLCEQGPQTSLKALLKQGLEFWTNHKLPVCRLEALLLSHWSLVSYPLGLLLLGNDSDVCVDAQQLLSNLSTDFSLQLCSAMESHVTDKDNNVPEVMELLSGLSWADQTAASLTSEPLTLDQIISQISCQQPAQPYIDIDFSVPENELVSPSEVISFSCGHKYDGTTALHKAAAGAARCVDDRSLPNTAQALRSLYQQPLVVRHFACPTCILGCVSQELN</sequence>